<dbReference type="InterPro" id="IPR051604">
    <property type="entry name" value="Ergot_Alk_Oxidoreductase"/>
</dbReference>
<dbReference type="EMBL" id="JAENJH010000010">
    <property type="protein sequence ID" value="MBK1788341.1"/>
    <property type="molecule type" value="Genomic_DNA"/>
</dbReference>
<dbReference type="RefSeq" id="WP_200324174.1">
    <property type="nucleotide sequence ID" value="NZ_JAENJH010000010.1"/>
</dbReference>
<organism evidence="2 3">
    <name type="scientific">Prauserella cavernicola</name>
    <dbReference type="NCBI Taxonomy" id="2800127"/>
    <lineage>
        <taxon>Bacteria</taxon>
        <taxon>Bacillati</taxon>
        <taxon>Actinomycetota</taxon>
        <taxon>Actinomycetes</taxon>
        <taxon>Pseudonocardiales</taxon>
        <taxon>Pseudonocardiaceae</taxon>
        <taxon>Prauserella</taxon>
    </lineage>
</organism>
<evidence type="ECO:0000259" key="1">
    <source>
        <dbReference type="Pfam" id="PF13460"/>
    </source>
</evidence>
<feature type="domain" description="NAD(P)-binding" evidence="1">
    <location>
        <begin position="10"/>
        <end position="141"/>
    </location>
</feature>
<dbReference type="PANTHER" id="PTHR43162:SF1">
    <property type="entry name" value="PRESTALK A DIFFERENTIATION PROTEIN A"/>
    <property type="match status" value="1"/>
</dbReference>
<dbReference type="Gene3D" id="3.40.50.720">
    <property type="entry name" value="NAD(P)-binding Rossmann-like Domain"/>
    <property type="match status" value="1"/>
</dbReference>
<sequence length="254" mass="27041">MTSAPILVTGGTGRLGKHVVRHLLDHGRPVRVASRREAPPGSVPYEWATVDYRRGDGLTAAIEGASAVVHCATGLVRGEVRLAESVVSAAKAAECPHLIYISIVGVDRHPLGYYRAKHTAEQVVSGSGLGWTVLRATQFHDLVLRIVSALARPPVLVAPKALRLQPVDAGEVGARLAALAEDEPAGRVPDFGGPEVHEFTDLARAYLSAAGRRRRILTVPPVGGSFRAFRDGVHLAPAHTDGTVTFSEFLAQRL</sequence>
<dbReference type="InterPro" id="IPR036291">
    <property type="entry name" value="NAD(P)-bd_dom_sf"/>
</dbReference>
<dbReference type="PANTHER" id="PTHR43162">
    <property type="match status" value="1"/>
</dbReference>
<reference evidence="2" key="1">
    <citation type="submission" date="2020-12" db="EMBL/GenBank/DDBJ databases">
        <title>Prauserella sp. ASG 168, a novel actinomycete isolated from cave rock.</title>
        <authorList>
            <person name="Suriyachadkun C."/>
        </authorList>
    </citation>
    <scope>NUCLEOTIDE SEQUENCE</scope>
    <source>
        <strain evidence="2">ASG 168</strain>
    </source>
</reference>
<evidence type="ECO:0000313" key="2">
    <source>
        <dbReference type="EMBL" id="MBK1788341.1"/>
    </source>
</evidence>
<dbReference type="AlphaFoldDB" id="A0A934QXL0"/>
<comment type="caution">
    <text evidence="2">The sequence shown here is derived from an EMBL/GenBank/DDBJ whole genome shotgun (WGS) entry which is preliminary data.</text>
</comment>
<protein>
    <submittedName>
        <fullName evidence="2">SDR family oxidoreductase</fullName>
    </submittedName>
</protein>
<name>A0A934QXL0_9PSEU</name>
<gene>
    <name evidence="2" type="ORF">JHE00_28770</name>
</gene>
<keyword evidence="3" id="KW-1185">Reference proteome</keyword>
<evidence type="ECO:0000313" key="3">
    <source>
        <dbReference type="Proteomes" id="UP000635245"/>
    </source>
</evidence>
<dbReference type="Pfam" id="PF13460">
    <property type="entry name" value="NAD_binding_10"/>
    <property type="match status" value="1"/>
</dbReference>
<proteinExistence type="predicted"/>
<dbReference type="Proteomes" id="UP000635245">
    <property type="component" value="Unassembled WGS sequence"/>
</dbReference>
<dbReference type="SUPFAM" id="SSF51735">
    <property type="entry name" value="NAD(P)-binding Rossmann-fold domains"/>
    <property type="match status" value="1"/>
</dbReference>
<dbReference type="InterPro" id="IPR016040">
    <property type="entry name" value="NAD(P)-bd_dom"/>
</dbReference>
<accession>A0A934QXL0</accession>